<dbReference type="InterPro" id="IPR008906">
    <property type="entry name" value="HATC_C_dom"/>
</dbReference>
<dbReference type="InParanoid" id="A0A803TJW7"/>
<feature type="domain" description="HAT C-terminal dimerisation" evidence="2">
    <location>
        <begin position="244"/>
        <end position="321"/>
    </location>
</feature>
<dbReference type="Ensembl" id="ENSACAT00000044540.1">
    <property type="protein sequence ID" value="ENSACAP00000035507.1"/>
    <property type="gene ID" value="ENSACAG00000040396.1"/>
</dbReference>
<dbReference type="InterPro" id="IPR052035">
    <property type="entry name" value="ZnF_BED_domain_contain"/>
</dbReference>
<feature type="compositionally biased region" description="Polar residues" evidence="1">
    <location>
        <begin position="174"/>
        <end position="183"/>
    </location>
</feature>
<dbReference type="Pfam" id="PF05699">
    <property type="entry name" value="Dimer_Tnp_hAT"/>
    <property type="match status" value="1"/>
</dbReference>
<reference evidence="3" key="3">
    <citation type="submission" date="2025-09" db="UniProtKB">
        <authorList>
            <consortium name="Ensembl"/>
        </authorList>
    </citation>
    <scope>IDENTIFICATION</scope>
</reference>
<evidence type="ECO:0000313" key="4">
    <source>
        <dbReference type="Proteomes" id="UP000001646"/>
    </source>
</evidence>
<evidence type="ECO:0000256" key="1">
    <source>
        <dbReference type="SAM" id="MobiDB-lite"/>
    </source>
</evidence>
<dbReference type="AlphaFoldDB" id="A0A803TJW7"/>
<dbReference type="GO" id="GO:0046983">
    <property type="term" value="F:protein dimerization activity"/>
    <property type="evidence" value="ECO:0007669"/>
    <property type="project" value="InterPro"/>
</dbReference>
<reference evidence="3" key="2">
    <citation type="submission" date="2025-08" db="UniProtKB">
        <authorList>
            <consortium name="Ensembl"/>
        </authorList>
    </citation>
    <scope>IDENTIFICATION</scope>
</reference>
<sequence length="333" mass="36963">MLERMVEQQKAVHGISLSLVASIGKLVPSKQEWDTISQLVEVLRPFKEATETLSAQGALLSQGVLLVLALKRHLEMLGGGRTLDSLASNLTPQVQEVVRRLTIAVRKRLEPLQNSYVHMIAAICDPRLKDTVCSKDYPEWKARLVNLVREEECVAAGGGGAEQHMGPLARMPATPSTSASGESDSPEVPCDRIPTSREQHCQQQGQQQQPRQDLFGKMVAILSQSGASHSSKLRKLDSAECSVNRYFEEPQENLSCDPLAYWSSREHVWPHLANVARKFLSCPPTSVQSERVFSMASDVVTPHRSLLDPLSVEKLVFLKANFPVLNFPELPWK</sequence>
<name>A0A803TJW7_ANOCA</name>
<dbReference type="GeneTree" id="ENSGT00940000161131"/>
<accession>A0A803TJW7</accession>
<dbReference type="InterPro" id="IPR012337">
    <property type="entry name" value="RNaseH-like_sf"/>
</dbReference>
<keyword evidence="4" id="KW-1185">Reference proteome</keyword>
<organism evidence="3 4">
    <name type="scientific">Anolis carolinensis</name>
    <name type="common">Green anole</name>
    <name type="synonym">American chameleon</name>
    <dbReference type="NCBI Taxonomy" id="28377"/>
    <lineage>
        <taxon>Eukaryota</taxon>
        <taxon>Metazoa</taxon>
        <taxon>Chordata</taxon>
        <taxon>Craniata</taxon>
        <taxon>Vertebrata</taxon>
        <taxon>Euteleostomi</taxon>
        <taxon>Lepidosauria</taxon>
        <taxon>Squamata</taxon>
        <taxon>Bifurcata</taxon>
        <taxon>Unidentata</taxon>
        <taxon>Episquamata</taxon>
        <taxon>Toxicofera</taxon>
        <taxon>Iguania</taxon>
        <taxon>Dactyloidae</taxon>
        <taxon>Anolis</taxon>
    </lineage>
</organism>
<protein>
    <recommendedName>
        <fullName evidence="2">HAT C-terminal dimerisation domain-containing protein</fullName>
    </recommendedName>
</protein>
<dbReference type="Proteomes" id="UP000001646">
    <property type="component" value="Chromosome 1"/>
</dbReference>
<dbReference type="SUPFAM" id="SSF53098">
    <property type="entry name" value="Ribonuclease H-like"/>
    <property type="match status" value="1"/>
</dbReference>
<feature type="region of interest" description="Disordered" evidence="1">
    <location>
        <begin position="158"/>
        <end position="198"/>
    </location>
</feature>
<dbReference type="PANTHER" id="PTHR46481:SF4">
    <property type="entry name" value="ZINC FINGER BED DOMAIN-CONTAINING PROTEIN 4"/>
    <property type="match status" value="1"/>
</dbReference>
<evidence type="ECO:0000313" key="3">
    <source>
        <dbReference type="Ensembl" id="ENSACAP00000035507.1"/>
    </source>
</evidence>
<dbReference type="PANTHER" id="PTHR46481">
    <property type="entry name" value="ZINC FINGER BED DOMAIN-CONTAINING PROTEIN 4"/>
    <property type="match status" value="1"/>
</dbReference>
<reference evidence="3 4" key="1">
    <citation type="submission" date="2009-12" db="EMBL/GenBank/DDBJ databases">
        <title>The Genome Sequence of Anolis carolinensis (Green Anole Lizard).</title>
        <authorList>
            <consortium name="The Genome Sequencing Platform"/>
            <person name="Di Palma F."/>
            <person name="Alfoldi J."/>
            <person name="Heiman D."/>
            <person name="Young S."/>
            <person name="Grabherr M."/>
            <person name="Johnson J."/>
            <person name="Lander E.S."/>
            <person name="Lindblad-Toh K."/>
        </authorList>
    </citation>
    <scope>NUCLEOTIDE SEQUENCE [LARGE SCALE GENOMIC DNA]</scope>
    <source>
        <strain evidence="3 4">JBL SC #1</strain>
    </source>
</reference>
<proteinExistence type="predicted"/>
<evidence type="ECO:0000259" key="2">
    <source>
        <dbReference type="Pfam" id="PF05699"/>
    </source>
</evidence>